<evidence type="ECO:0000256" key="5">
    <source>
        <dbReference type="ARBA" id="ARBA00023237"/>
    </source>
</evidence>
<dbReference type="Gene3D" id="1.25.40.390">
    <property type="match status" value="1"/>
</dbReference>
<evidence type="ECO:0000259" key="6">
    <source>
        <dbReference type="Pfam" id="PF07980"/>
    </source>
</evidence>
<keyword evidence="9" id="KW-1185">Reference proteome</keyword>
<feature type="domain" description="SusD-like N-terminal" evidence="7">
    <location>
        <begin position="32"/>
        <end position="223"/>
    </location>
</feature>
<gene>
    <name evidence="8" type="ORF">KE626_29935</name>
</gene>
<dbReference type="Pfam" id="PF14322">
    <property type="entry name" value="SusD-like_3"/>
    <property type="match status" value="1"/>
</dbReference>
<feature type="domain" description="RagB/SusD" evidence="6">
    <location>
        <begin position="262"/>
        <end position="513"/>
    </location>
</feature>
<dbReference type="EMBL" id="JAGTXB010000023">
    <property type="protein sequence ID" value="MBS0031588.1"/>
    <property type="molecule type" value="Genomic_DNA"/>
</dbReference>
<dbReference type="InterPro" id="IPR033985">
    <property type="entry name" value="SusD-like_N"/>
</dbReference>
<keyword evidence="5" id="KW-0998">Cell outer membrane</keyword>
<dbReference type="CDD" id="cd08977">
    <property type="entry name" value="SusD"/>
    <property type="match status" value="1"/>
</dbReference>
<organism evidence="8 9">
    <name type="scientific">Chitinophaga hostae</name>
    <dbReference type="NCBI Taxonomy" id="2831022"/>
    <lineage>
        <taxon>Bacteria</taxon>
        <taxon>Pseudomonadati</taxon>
        <taxon>Bacteroidota</taxon>
        <taxon>Chitinophagia</taxon>
        <taxon>Chitinophagales</taxon>
        <taxon>Chitinophagaceae</taxon>
        <taxon>Chitinophaga</taxon>
    </lineage>
</organism>
<evidence type="ECO:0000256" key="3">
    <source>
        <dbReference type="ARBA" id="ARBA00022729"/>
    </source>
</evidence>
<dbReference type="Pfam" id="PF07980">
    <property type="entry name" value="SusD_RagB"/>
    <property type="match status" value="1"/>
</dbReference>
<comment type="caution">
    <text evidence="8">The sequence shown here is derived from an EMBL/GenBank/DDBJ whole genome shotgun (WGS) entry which is preliminary data.</text>
</comment>
<proteinExistence type="inferred from homology"/>
<accession>A0ABS5J962</accession>
<name>A0ABS5J962_9BACT</name>
<evidence type="ECO:0000313" key="9">
    <source>
        <dbReference type="Proteomes" id="UP000676386"/>
    </source>
</evidence>
<keyword evidence="3" id="KW-0732">Signal</keyword>
<evidence type="ECO:0000256" key="1">
    <source>
        <dbReference type="ARBA" id="ARBA00004442"/>
    </source>
</evidence>
<protein>
    <submittedName>
        <fullName evidence="8">RagB/SusD family nutrient uptake outer membrane protein</fullName>
    </submittedName>
</protein>
<evidence type="ECO:0000259" key="7">
    <source>
        <dbReference type="Pfam" id="PF14322"/>
    </source>
</evidence>
<evidence type="ECO:0000256" key="2">
    <source>
        <dbReference type="ARBA" id="ARBA00006275"/>
    </source>
</evidence>
<evidence type="ECO:0000256" key="4">
    <source>
        <dbReference type="ARBA" id="ARBA00023136"/>
    </source>
</evidence>
<dbReference type="SUPFAM" id="SSF48452">
    <property type="entry name" value="TPR-like"/>
    <property type="match status" value="1"/>
</dbReference>
<reference evidence="8 9" key="1">
    <citation type="submission" date="2021-04" db="EMBL/GenBank/DDBJ databases">
        <title>Chitinophaga sp. nov., isolated from the rhizosphere soil.</title>
        <authorList>
            <person name="He S."/>
        </authorList>
    </citation>
    <scope>NUCLEOTIDE SEQUENCE [LARGE SCALE GENOMIC DNA]</scope>
    <source>
        <strain evidence="8 9">2R12</strain>
    </source>
</reference>
<comment type="subcellular location">
    <subcellularLocation>
        <location evidence="1">Cell outer membrane</location>
    </subcellularLocation>
</comment>
<dbReference type="InterPro" id="IPR011990">
    <property type="entry name" value="TPR-like_helical_dom_sf"/>
</dbReference>
<dbReference type="InterPro" id="IPR012944">
    <property type="entry name" value="SusD_RagB_dom"/>
</dbReference>
<evidence type="ECO:0000313" key="8">
    <source>
        <dbReference type="EMBL" id="MBS0031588.1"/>
    </source>
</evidence>
<dbReference type="Proteomes" id="UP000676386">
    <property type="component" value="Unassembled WGS sequence"/>
</dbReference>
<dbReference type="PROSITE" id="PS51257">
    <property type="entry name" value="PROKAR_LIPOPROTEIN"/>
    <property type="match status" value="1"/>
</dbReference>
<dbReference type="RefSeq" id="WP_211976748.1">
    <property type="nucleotide sequence ID" value="NZ_CBFHAM010000052.1"/>
</dbReference>
<sequence>MKKYILTILCFSAGLMACKKDFISLTPEDQTSGATFFKTQEQFTQAITAAYQPLRRVFAIDYLMAEMRSDNTFYDFYPSDRGNGLVYRENIDNFRDDQSNSIIYDMWAGAYDGISKSNIVLGRIEGLNFPDDFKNNIIGQAKFLRAFYYFRLVRYYGGVPLYLKEVTTTENAFLPRAAKEAVYETIIADVKDAILKLAAPATFPQPGNATKGAAEALLAEVYMTQQKYADAEPLLKDITKMGYALLPDYASVFNPANKNSRESIFEVQYQQGNQGQQSNFIYLFLPHSAHTTPLTGLDYNNINIGGWNMPTNDMINAYEEGDKRLDASIAVAEGSIDATGSWAPESIKSIVNYHAPAGKTGKPFIKKYLHAHTNVNNTDDNWPVYRYADILLLLAECLNEQPGKSSEALAYVNQVRVPRSGLTAVTATDPALLRNIIAHERRIELAFENHRWFDLVRTGQAVPVMTAHGVAMKQQYGFLNSNAYLVNNNRLIYSLPFSEMQVNSQLTPNNPGY</sequence>
<keyword evidence="4" id="KW-0472">Membrane</keyword>
<comment type="similarity">
    <text evidence="2">Belongs to the SusD family.</text>
</comment>